<protein>
    <submittedName>
        <fullName evidence="3">Uncharacterized protein LOC108710599</fullName>
    </submittedName>
</protein>
<feature type="compositionally biased region" description="Polar residues" evidence="1">
    <location>
        <begin position="631"/>
        <end position="641"/>
    </location>
</feature>
<feature type="compositionally biased region" description="Basic and acidic residues" evidence="1">
    <location>
        <begin position="288"/>
        <end position="302"/>
    </location>
</feature>
<organism evidence="2 3">
    <name type="scientific">Xenopus laevis</name>
    <name type="common">African clawed frog</name>
    <dbReference type="NCBI Taxonomy" id="8355"/>
    <lineage>
        <taxon>Eukaryota</taxon>
        <taxon>Metazoa</taxon>
        <taxon>Chordata</taxon>
        <taxon>Craniata</taxon>
        <taxon>Vertebrata</taxon>
        <taxon>Euteleostomi</taxon>
        <taxon>Amphibia</taxon>
        <taxon>Batrachia</taxon>
        <taxon>Anura</taxon>
        <taxon>Pipoidea</taxon>
        <taxon>Pipidae</taxon>
        <taxon>Xenopodinae</taxon>
        <taxon>Xenopus</taxon>
        <taxon>Xenopus</taxon>
    </lineage>
</organism>
<evidence type="ECO:0000256" key="1">
    <source>
        <dbReference type="SAM" id="MobiDB-lite"/>
    </source>
</evidence>
<feature type="region of interest" description="Disordered" evidence="1">
    <location>
        <begin position="1741"/>
        <end position="1791"/>
    </location>
</feature>
<evidence type="ECO:0000313" key="3">
    <source>
        <dbReference type="RefSeq" id="XP_018107205.2"/>
    </source>
</evidence>
<feature type="compositionally biased region" description="Polar residues" evidence="1">
    <location>
        <begin position="1971"/>
        <end position="1995"/>
    </location>
</feature>
<evidence type="ECO:0000313" key="2">
    <source>
        <dbReference type="Proteomes" id="UP000186698"/>
    </source>
</evidence>
<feature type="region of interest" description="Disordered" evidence="1">
    <location>
        <begin position="430"/>
        <end position="481"/>
    </location>
</feature>
<feature type="region of interest" description="Disordered" evidence="1">
    <location>
        <begin position="283"/>
        <end position="302"/>
    </location>
</feature>
<dbReference type="GeneID" id="108710599"/>
<name>A0A8J0UGW3_XENLA</name>
<feature type="region of interest" description="Disordered" evidence="1">
    <location>
        <begin position="1964"/>
        <end position="2049"/>
    </location>
</feature>
<feature type="compositionally biased region" description="Basic and acidic residues" evidence="1">
    <location>
        <begin position="1280"/>
        <end position="1290"/>
    </location>
</feature>
<reference evidence="3" key="1">
    <citation type="submission" date="2025-08" db="UniProtKB">
        <authorList>
            <consortium name="RefSeq"/>
        </authorList>
    </citation>
    <scope>IDENTIFICATION</scope>
    <source>
        <strain evidence="3">J_2021</strain>
        <tissue evidence="3">Erythrocytes</tissue>
    </source>
</reference>
<accession>A0A8J0UGW3</accession>
<feature type="region of interest" description="Disordered" evidence="1">
    <location>
        <begin position="908"/>
        <end position="928"/>
    </location>
</feature>
<feature type="region of interest" description="Disordered" evidence="1">
    <location>
        <begin position="944"/>
        <end position="1115"/>
    </location>
</feature>
<feature type="compositionally biased region" description="Basic and acidic residues" evidence="1">
    <location>
        <begin position="1677"/>
        <end position="1688"/>
    </location>
</feature>
<proteinExistence type="predicted"/>
<feature type="compositionally biased region" description="Basic and acidic residues" evidence="1">
    <location>
        <begin position="1001"/>
        <end position="1020"/>
    </location>
</feature>
<feature type="region of interest" description="Disordered" evidence="1">
    <location>
        <begin position="1411"/>
        <end position="1432"/>
    </location>
</feature>
<feature type="compositionally biased region" description="Basic and acidic residues" evidence="1">
    <location>
        <begin position="972"/>
        <end position="985"/>
    </location>
</feature>
<feature type="compositionally biased region" description="Basic and acidic residues" evidence="1">
    <location>
        <begin position="866"/>
        <end position="876"/>
    </location>
</feature>
<feature type="compositionally biased region" description="Basic and acidic residues" evidence="1">
    <location>
        <begin position="1062"/>
        <end position="1101"/>
    </location>
</feature>
<feature type="compositionally biased region" description="Basic and acidic residues" evidence="1">
    <location>
        <begin position="461"/>
        <end position="481"/>
    </location>
</feature>
<feature type="region of interest" description="Disordered" evidence="1">
    <location>
        <begin position="1270"/>
        <end position="1293"/>
    </location>
</feature>
<dbReference type="KEGG" id="xla:108710599"/>
<sequence length="2049" mass="230979">MHIYFLKFAVTTGVRDPLRQLFLLAMTVTKSCLKEKRGVVTWGDCAVRLLVQVQLKQELELRELVMGMAHELENKPQSSHCSPTCLEGQDAVTDLIKSLQPLTEKEQLTLKQLSTEMVPFLEEDDFNQEKDTTKKEIRLGECHGKENPEVITEDPHDRNQTIQDKNFLYENMKGQGEEDRQYELGDPKIHKEISGFGESTSNQVELANRENSHKQIEEAHADGDLHYYGHTHADKYSSTQRENDKQINIVLLEEVIKRDSDIQEEDLKEKDVVFIGKAEEVDQANLSSEREHARSDRDKLTQTEEQTVAEHTVQEAENLNMAHVNVDERPGEINKSICDQGSPDDLTASVMEATENLIASLLSLKAKVEQAYITRGTKGDVPPRTGERCTKLPKATAADSTDHQRTEIFSSDSGFLDKCVAVKKEGISGEDAGDCPTQADLTKEEEKQRINVTNTSSDAIKSNKEEETLTQYRKEDTADTDQVKTRKADLCEKGDMCDDNTKKSEKEKAQPCDKCTVMGSCENTEEGISVVKATHDKDLPITQTPSDQLAAIVMEAAESLIGNLMSLKDEVSRASKSVEVKEPEVGKNDMHLERTQYEHDSTCLDMIDTTTPSAPEKATGGTEKDNKDDQSLQNTGNQSSGELDGLEADQHSTEQITREVSWELHPDCSKGCSHARLWESDQSTVDNFTKELSPELVCDGLQTNEMEHIHAQKREEYESCHLIKKEQTTYDLSMEVGKSMDDHKQGLTTIQGSKESEGAGCLTLTKYEETNATQMLESLSEERAVDQGPADTLAMSFLEAAENLIGGLIPGQEEIGLSSVRRVVVIVTDRAVVDEDFLLSQEMSEESGTASTQEVSSGGESQAPFLRKEDSEKTDTGHIPANSEVENPWELHTDCVLSGNHSHIWNEGHSVEPCEGEPEEGGQNVDGVEIQNCDPGNCTSTVQPTTLASQHRDGAECAEEYSDPNSHNKGKTVRDRQNNDEKRVQNDNSGIVTEKVALSAHKSDMTERRNTLVQKTDESSHNAPPIPVKQKNTDERSPQHTQTNQYGRVGCKAEGDGEEEDYAQHEAKQGDRVSKEIKSDKAKHETFKALVSQERRQRSMPEDQMNTWSEQEPTFRKHLKKGRSWDDTVERLENVLIDDGQQQLKIDMPNKEKGHILKEEEVYSVMLEEKNLTKGSKEDNTTITDKEWSRHVLKDEDQPAQCSDLPVTHIEGNQYELDDVGKESADIEKDNPQPANISREHMESPDDLATAVLEATESLIGGLLSLKDKVGRASKRQKRKETSNKDDQPETKQQSCQELAAFYAFSSSFEQCKAALSVSSAFQSEASFHNNLKVPPGQTAQKVTENSEECKRLTNRWKSVTEKHLRKLYMLKALSSETMHMQMEEIPASEVLSNRKGQMGDAVQRGLDHCLSEEGPENHAGNTTAEKKDNESERIEYNQYLDDRVQGALNRDDTMADGPKIGLNGDILKQRQEKYESIFELKDVPSKDKKPGIYGDEFKEIKETHEEIPENAEVASEMVVEHRDTESLTSLNSFPNKSRELLWETQPSCSVSVSHSHVWAKEANGHPQNKWKSIVVNKIKEKVLSEYNFRETHKIIACEDEIIWDKNADKDGINQNKEVEKVRGESNLGELNACTVKKAKMEIENLEREKSDKSMSNTQRDNAEDRSPCSGRTENLPAEKSDKEHSKESSFTGIIEEEWITSDKRDTNHEKLQGSERNLSGCSDPPTFSKHYMAVRENRQEDWQNADEHNRKGCPGKEEMKEIHEKDSRSDKQTSHDQLSETLSTYIPDGARETVGEIQKDSSVISQGQSSWQKIWQATSQKLAIAAIGAQFPDSFLNQITHIPANGTLMRNEAHLSHPLHTHEQPSKFFGRAEPQDKAILRSFERNGQQQDAMGRFTNRACSLPTSQSVLQREKVFIHLSVREQETMKRLTDLQREAEIKCASDRRRQMLRFQERLSIARNRKSEEDLLATSQRGSPQQSPEPLSQGDAEQQKTAVKEHLQRMKRERTYIMQTKRDRNTTSFRELLDPVLTKNERDDKSMGLKGAEGL</sequence>
<gene>
    <name evidence="3" type="primary">LOC108710599</name>
</gene>
<feature type="compositionally biased region" description="Basic and acidic residues" evidence="1">
    <location>
        <begin position="1741"/>
        <end position="1779"/>
    </location>
</feature>
<feature type="region of interest" description="Disordered" evidence="1">
    <location>
        <begin position="599"/>
        <end position="658"/>
    </location>
</feature>
<dbReference type="RefSeq" id="XP_018107205.2">
    <property type="nucleotide sequence ID" value="XM_018251716.2"/>
</dbReference>
<feature type="region of interest" description="Disordered" evidence="1">
    <location>
        <begin position="1645"/>
        <end position="1727"/>
    </location>
</feature>
<keyword evidence="2" id="KW-1185">Reference proteome</keyword>
<feature type="region of interest" description="Disordered" evidence="1">
    <location>
        <begin position="842"/>
        <end position="886"/>
    </location>
</feature>
<dbReference type="OrthoDB" id="9909645at2759"/>
<feature type="compositionally biased region" description="Polar residues" evidence="1">
    <location>
        <begin position="846"/>
        <end position="860"/>
    </location>
</feature>
<feature type="compositionally biased region" description="Basic and acidic residues" evidence="1">
    <location>
        <begin position="1996"/>
        <end position="2019"/>
    </location>
</feature>
<feature type="compositionally biased region" description="Basic and acidic residues" evidence="1">
    <location>
        <begin position="648"/>
        <end position="658"/>
    </location>
</feature>
<dbReference type="Proteomes" id="UP000186698">
    <property type="component" value="Chromosome 3L"/>
</dbReference>
<feature type="compositionally biased region" description="Basic and acidic residues" evidence="1">
    <location>
        <begin position="1701"/>
        <end position="1714"/>
    </location>
</feature>
<feature type="compositionally biased region" description="Polar residues" evidence="1">
    <location>
        <begin position="450"/>
        <end position="460"/>
    </location>
</feature>